<dbReference type="PROSITE" id="PS50217">
    <property type="entry name" value="BZIP"/>
    <property type="match status" value="1"/>
</dbReference>
<dbReference type="PANTHER" id="PTHR23351">
    <property type="entry name" value="FOS TRANSCRIPTION FACTOR-RELATED"/>
    <property type="match status" value="1"/>
</dbReference>
<dbReference type="InterPro" id="IPR046347">
    <property type="entry name" value="bZIP_sf"/>
</dbReference>
<evidence type="ECO:0000313" key="7">
    <source>
        <dbReference type="Proteomes" id="UP000008743"/>
    </source>
</evidence>
<dbReference type="PANTHER" id="PTHR23351:SF24">
    <property type="entry name" value="ACTIVATING TRANSCRIPTION FACTOR 3-RELATED"/>
    <property type="match status" value="1"/>
</dbReference>
<evidence type="ECO:0000313" key="6">
    <source>
        <dbReference type="EMBL" id="KJE96913.1"/>
    </source>
</evidence>
<evidence type="ECO:0000259" key="5">
    <source>
        <dbReference type="PROSITE" id="PS50217"/>
    </source>
</evidence>
<keyword evidence="3" id="KW-0804">Transcription</keyword>
<sequence>MQTKRIMANAPSVKLVAPSLNNTSMLSMNTPSFASFALNNMADGAQTPELAKWLNDHSLNSEDILNVSVLPENTANNTNTAAMSSLLKSAVVTPHPHQQTAALMMHFTAKTSALSPPKTAAYDHHSSDSEESVATSSNSSTTNQRRRRAQQDDNDELAAQSKRVRVQVSGTAAGNDDDDNDNDNEADSADDTDSASSVFEDAQEGFVSLMAANGIKASATAFNPAMMNHISAAQVSFCPAPITAGTVPFYSPPSSECDLGELPSLNAVLSQANSALASSASTISGVIAGDSHSYIAYSSPQEYDNEPMAPRKRRRPATTEEERQSRRRERNRVAAVVCRQRKQRNEADLKDRVGMLTRDNAQLLSSATQLRQTIIVLKNALLRHHRTCTDPEMELAISSLDVATPASNVPLIAM</sequence>
<name>A0A0D2WWK2_CAPO3</name>
<dbReference type="RefSeq" id="XP_004343885.2">
    <property type="nucleotide sequence ID" value="XM_004343835.2"/>
</dbReference>
<dbReference type="Proteomes" id="UP000008743">
    <property type="component" value="Unassembled WGS sequence"/>
</dbReference>
<dbReference type="InParanoid" id="A0A0D2WWK2"/>
<dbReference type="GO" id="GO:0000978">
    <property type="term" value="F:RNA polymerase II cis-regulatory region sequence-specific DNA binding"/>
    <property type="evidence" value="ECO:0007669"/>
    <property type="project" value="TreeGrafter"/>
</dbReference>
<feature type="compositionally biased region" description="Low complexity" evidence="4">
    <location>
        <begin position="132"/>
        <end position="143"/>
    </location>
</feature>
<dbReference type="Gene3D" id="1.20.5.170">
    <property type="match status" value="1"/>
</dbReference>
<evidence type="ECO:0000256" key="4">
    <source>
        <dbReference type="SAM" id="MobiDB-lite"/>
    </source>
</evidence>
<keyword evidence="7" id="KW-1185">Reference proteome</keyword>
<keyword evidence="2" id="KW-0238">DNA-binding</keyword>
<reference evidence="7" key="1">
    <citation type="submission" date="2011-02" db="EMBL/GenBank/DDBJ databases">
        <title>The Genome Sequence of Capsaspora owczarzaki ATCC 30864.</title>
        <authorList>
            <person name="Russ C."/>
            <person name="Cuomo C."/>
            <person name="Burger G."/>
            <person name="Gray M.W."/>
            <person name="Holland P.W.H."/>
            <person name="King N."/>
            <person name="Lang F.B.F."/>
            <person name="Roger A.J."/>
            <person name="Ruiz-Trillo I."/>
            <person name="Young S.K."/>
            <person name="Zeng Q."/>
            <person name="Gargeya S."/>
            <person name="Alvarado L."/>
            <person name="Berlin A."/>
            <person name="Chapman S.B."/>
            <person name="Chen Z."/>
            <person name="Freedman E."/>
            <person name="Gellesch M."/>
            <person name="Goldberg J."/>
            <person name="Griggs A."/>
            <person name="Gujja S."/>
            <person name="Heilman E."/>
            <person name="Heiman D."/>
            <person name="Howarth C."/>
            <person name="Mehta T."/>
            <person name="Neiman D."/>
            <person name="Pearson M."/>
            <person name="Roberts A."/>
            <person name="Saif S."/>
            <person name="Shea T."/>
            <person name="Shenoy N."/>
            <person name="Sisk P."/>
            <person name="Stolte C."/>
            <person name="Sykes S."/>
            <person name="White J."/>
            <person name="Yandava C."/>
            <person name="Haas B."/>
            <person name="Nusbaum C."/>
            <person name="Birren B."/>
        </authorList>
    </citation>
    <scope>NUCLEOTIDE SEQUENCE</scope>
    <source>
        <strain evidence="7">ATCC 30864</strain>
    </source>
</reference>
<feature type="region of interest" description="Disordered" evidence="4">
    <location>
        <begin position="116"/>
        <end position="198"/>
    </location>
</feature>
<feature type="region of interest" description="Disordered" evidence="4">
    <location>
        <begin position="298"/>
        <end position="332"/>
    </location>
</feature>
<dbReference type="SUPFAM" id="SSF57959">
    <property type="entry name" value="Leucine zipper domain"/>
    <property type="match status" value="1"/>
</dbReference>
<dbReference type="InterPro" id="IPR000837">
    <property type="entry name" value="AP-1"/>
</dbReference>
<gene>
    <name evidence="6" type="ORF">CAOG_007161</name>
</gene>
<protein>
    <recommendedName>
        <fullName evidence="5">BZIP domain-containing protein</fullName>
    </recommendedName>
</protein>
<dbReference type="AlphaFoldDB" id="A0A0D2WWK2"/>
<dbReference type="GO" id="GO:0000981">
    <property type="term" value="F:DNA-binding transcription factor activity, RNA polymerase II-specific"/>
    <property type="evidence" value="ECO:0007669"/>
    <property type="project" value="TreeGrafter"/>
</dbReference>
<dbReference type="SMART" id="SM00338">
    <property type="entry name" value="BRLZ"/>
    <property type="match status" value="1"/>
</dbReference>
<feature type="compositionally biased region" description="Acidic residues" evidence="4">
    <location>
        <begin position="175"/>
        <end position="193"/>
    </location>
</feature>
<dbReference type="CDD" id="cd14687">
    <property type="entry name" value="bZIP_ATF2"/>
    <property type="match status" value="1"/>
</dbReference>
<dbReference type="InterPro" id="IPR004827">
    <property type="entry name" value="bZIP"/>
</dbReference>
<evidence type="ECO:0000256" key="2">
    <source>
        <dbReference type="ARBA" id="ARBA00023125"/>
    </source>
</evidence>
<accession>A0A0D2WWK2</accession>
<dbReference type="Pfam" id="PF00170">
    <property type="entry name" value="bZIP_1"/>
    <property type="match status" value="1"/>
</dbReference>
<proteinExistence type="predicted"/>
<evidence type="ECO:0000256" key="3">
    <source>
        <dbReference type="ARBA" id="ARBA00023163"/>
    </source>
</evidence>
<dbReference type="EMBL" id="KE346372">
    <property type="protein sequence ID" value="KJE96913.1"/>
    <property type="molecule type" value="Genomic_DNA"/>
</dbReference>
<feature type="domain" description="BZIP" evidence="5">
    <location>
        <begin position="321"/>
        <end position="384"/>
    </location>
</feature>
<organism evidence="6 7">
    <name type="scientific">Capsaspora owczarzaki (strain ATCC 30864)</name>
    <dbReference type="NCBI Taxonomy" id="595528"/>
    <lineage>
        <taxon>Eukaryota</taxon>
        <taxon>Filasterea</taxon>
        <taxon>Capsaspora</taxon>
    </lineage>
</organism>
<dbReference type="GO" id="GO:0005634">
    <property type="term" value="C:nucleus"/>
    <property type="evidence" value="ECO:0007669"/>
    <property type="project" value="TreeGrafter"/>
</dbReference>
<evidence type="ECO:0000256" key="1">
    <source>
        <dbReference type="ARBA" id="ARBA00023015"/>
    </source>
</evidence>
<dbReference type="STRING" id="595528.A0A0D2WWK2"/>
<keyword evidence="1" id="KW-0805">Transcription regulation</keyword>